<sequence>MSDIHDRDRQLFTTSDLLDWTPPKHYRIISSGILNVKNRMLLFGDEGSWKSILAVHTAYCIARGSKWLGFNTYPSNVLRLQIELPMYMDRERLEKYCISSKQIYLARDSRNSITADQLDRLDFKATEWAYPENAINRTEQFIHIDESSGWESLRRNIINCIEVLPQLPLVVILDPLYKMFNRDLSKELDVKPMLDKIDLLMEDASKLIPGISFIIIHHTRKAQTDEKGRPINMLSQDATGSRALLRWVDTILRIDPDPTDTTMTRVRATFTKHRNAEEPLPTLILRWNRDTLHPQILSRIMPKYEDEEELELRGELDIAQLE</sequence>
<comment type="caution">
    <text evidence="1">The sequence shown here is derived from an EMBL/GenBank/DDBJ whole genome shotgun (WGS) entry which is preliminary data.</text>
</comment>
<reference evidence="1" key="1">
    <citation type="journal article" date="2015" name="Nature">
        <title>Complex archaea that bridge the gap between prokaryotes and eukaryotes.</title>
        <authorList>
            <person name="Spang A."/>
            <person name="Saw J.H."/>
            <person name="Jorgensen S.L."/>
            <person name="Zaremba-Niedzwiedzka K."/>
            <person name="Martijn J."/>
            <person name="Lind A.E."/>
            <person name="van Eijk R."/>
            <person name="Schleper C."/>
            <person name="Guy L."/>
            <person name="Ettema T.J."/>
        </authorList>
    </citation>
    <scope>NUCLEOTIDE SEQUENCE</scope>
</reference>
<evidence type="ECO:0000313" key="1">
    <source>
        <dbReference type="EMBL" id="KKN72653.1"/>
    </source>
</evidence>
<dbReference type="SUPFAM" id="SSF52540">
    <property type="entry name" value="P-loop containing nucleoside triphosphate hydrolases"/>
    <property type="match status" value="1"/>
</dbReference>
<dbReference type="Gene3D" id="3.40.50.300">
    <property type="entry name" value="P-loop containing nucleotide triphosphate hydrolases"/>
    <property type="match status" value="1"/>
</dbReference>
<accession>A0A0F9W3L3</accession>
<proteinExistence type="predicted"/>
<dbReference type="EMBL" id="LAZR01000358">
    <property type="protein sequence ID" value="KKN72653.1"/>
    <property type="molecule type" value="Genomic_DNA"/>
</dbReference>
<organism evidence="1">
    <name type="scientific">marine sediment metagenome</name>
    <dbReference type="NCBI Taxonomy" id="412755"/>
    <lineage>
        <taxon>unclassified sequences</taxon>
        <taxon>metagenomes</taxon>
        <taxon>ecological metagenomes</taxon>
    </lineage>
</organism>
<dbReference type="Pfam" id="PF13481">
    <property type="entry name" value="AAA_25"/>
    <property type="match status" value="1"/>
</dbReference>
<gene>
    <name evidence="1" type="ORF">LCGC14_0408950</name>
</gene>
<name>A0A0F9W3L3_9ZZZZ</name>
<dbReference type="InterPro" id="IPR027417">
    <property type="entry name" value="P-loop_NTPase"/>
</dbReference>
<dbReference type="AlphaFoldDB" id="A0A0F9W3L3"/>
<evidence type="ECO:0008006" key="2">
    <source>
        <dbReference type="Google" id="ProtNLM"/>
    </source>
</evidence>
<protein>
    <recommendedName>
        <fullName evidence="2">SF4 helicase domain-containing protein</fullName>
    </recommendedName>
</protein>